<feature type="compositionally biased region" description="Basic and acidic residues" evidence="1">
    <location>
        <begin position="463"/>
        <end position="491"/>
    </location>
</feature>
<feature type="compositionally biased region" description="Polar residues" evidence="1">
    <location>
        <begin position="51"/>
        <end position="65"/>
    </location>
</feature>
<evidence type="ECO:0000256" key="1">
    <source>
        <dbReference type="SAM" id="MobiDB-lite"/>
    </source>
</evidence>
<accession>A0AAI8VH12</accession>
<protein>
    <submittedName>
        <fullName evidence="3">Uu.00g087990.m01.CDS01</fullName>
    </submittedName>
</protein>
<feature type="domain" description="2EXR" evidence="2">
    <location>
        <begin position="249"/>
        <end position="326"/>
    </location>
</feature>
<feature type="region of interest" description="Disordered" evidence="1">
    <location>
        <begin position="51"/>
        <end position="180"/>
    </location>
</feature>
<evidence type="ECO:0000259" key="2">
    <source>
        <dbReference type="Pfam" id="PF20150"/>
    </source>
</evidence>
<feature type="region of interest" description="Disordered" evidence="1">
    <location>
        <begin position="1"/>
        <end position="39"/>
    </location>
</feature>
<organism evidence="3 4">
    <name type="scientific">Anthostomella pinea</name>
    <dbReference type="NCBI Taxonomy" id="933095"/>
    <lineage>
        <taxon>Eukaryota</taxon>
        <taxon>Fungi</taxon>
        <taxon>Dikarya</taxon>
        <taxon>Ascomycota</taxon>
        <taxon>Pezizomycotina</taxon>
        <taxon>Sordariomycetes</taxon>
        <taxon>Xylariomycetidae</taxon>
        <taxon>Xylariales</taxon>
        <taxon>Xylariaceae</taxon>
        <taxon>Anthostomella</taxon>
    </lineage>
</organism>
<gene>
    <name evidence="3" type="ORF">KHLLAP_LOCUS8081</name>
</gene>
<dbReference type="Pfam" id="PF20150">
    <property type="entry name" value="2EXR"/>
    <property type="match status" value="1"/>
</dbReference>
<feature type="compositionally biased region" description="Acidic residues" evidence="1">
    <location>
        <begin position="133"/>
        <end position="147"/>
    </location>
</feature>
<feature type="compositionally biased region" description="Polar residues" evidence="1">
    <location>
        <begin position="80"/>
        <end position="91"/>
    </location>
</feature>
<dbReference type="EMBL" id="CAUWAG010000010">
    <property type="protein sequence ID" value="CAJ2507613.1"/>
    <property type="molecule type" value="Genomic_DNA"/>
</dbReference>
<comment type="caution">
    <text evidence="3">The sequence shown here is derived from an EMBL/GenBank/DDBJ whole genome shotgun (WGS) entry which is preliminary data.</text>
</comment>
<keyword evidence="4" id="KW-1185">Reference proteome</keyword>
<reference evidence="3" key="1">
    <citation type="submission" date="2023-10" db="EMBL/GenBank/DDBJ databases">
        <authorList>
            <person name="Hackl T."/>
        </authorList>
    </citation>
    <scope>NUCLEOTIDE SEQUENCE</scope>
</reference>
<evidence type="ECO:0000313" key="3">
    <source>
        <dbReference type="EMBL" id="CAJ2507613.1"/>
    </source>
</evidence>
<dbReference type="Proteomes" id="UP001295740">
    <property type="component" value="Unassembled WGS sequence"/>
</dbReference>
<dbReference type="PANTHER" id="PTHR35910:SF6">
    <property type="entry name" value="2EXR DOMAIN-CONTAINING PROTEIN"/>
    <property type="match status" value="1"/>
</dbReference>
<dbReference type="PANTHER" id="PTHR35910">
    <property type="entry name" value="2EXR DOMAIN-CONTAINING PROTEIN"/>
    <property type="match status" value="1"/>
</dbReference>
<feature type="compositionally biased region" description="Basic residues" evidence="1">
    <location>
        <begin position="215"/>
        <end position="225"/>
    </location>
</feature>
<feature type="region of interest" description="Disordered" evidence="1">
    <location>
        <begin position="192"/>
        <end position="228"/>
    </location>
</feature>
<sequence>MANGGREQAARDTVLGLVGHGADDPGDGTNSITLEDPDQEDIAMADAAIVSTPQPKIASNPSVQDSASSAHLTHSTSGLNSSAFLTTTPSSGGKRLRHILLSSSTKTTPSTTTSNLEDSRDIRHVEPERPYEDREDDEIGGDDDGTEIGEGYQPHASSRGGKSARNHPETGQLRVPTRRSARIGAKTLLARGSGPSDALCGSLSDGSTSVSHDNRVRKKQRRVKSTSRLTGTAGIVRRSARLAKPLSVFHKYPDLPEEMKIMIWEAAISPRLVYLCNRLNISLPTAVHIPTTPGIQNSLPTWFAACGLSTWVAEKNYTKLFSLHHFQPPSIDLTTCQDVNINADIVVFEPCHSGCRAMYCARAQYSEQDRSQVRFLAVQIDSPNLVAAAEPGWVSVGRSWPNVETLYFIKGGVKRPEKQEKAMIRVKEDNHDSNLRKAFDEWKKNAGKYEKVASLQFVKVVDQEPQMKNEKDGDKKAKDRYKSVDDRKTGLPKDIIIG</sequence>
<feature type="compositionally biased region" description="Basic and acidic residues" evidence="1">
    <location>
        <begin position="117"/>
        <end position="132"/>
    </location>
</feature>
<dbReference type="InterPro" id="IPR045518">
    <property type="entry name" value="2EXR"/>
</dbReference>
<feature type="compositionally biased region" description="Low complexity" evidence="1">
    <location>
        <begin position="102"/>
        <end position="114"/>
    </location>
</feature>
<name>A0AAI8VH12_9PEZI</name>
<feature type="compositionally biased region" description="Low complexity" evidence="1">
    <location>
        <begin position="66"/>
        <end position="79"/>
    </location>
</feature>
<proteinExistence type="predicted"/>
<evidence type="ECO:0000313" key="4">
    <source>
        <dbReference type="Proteomes" id="UP001295740"/>
    </source>
</evidence>
<feature type="region of interest" description="Disordered" evidence="1">
    <location>
        <begin position="463"/>
        <end position="498"/>
    </location>
</feature>
<dbReference type="AlphaFoldDB" id="A0AAI8VH12"/>